<keyword evidence="5" id="KW-0812">Transmembrane</keyword>
<feature type="domain" description="P-type ATPase A" evidence="6">
    <location>
        <begin position="140"/>
        <end position="234"/>
    </location>
</feature>
<feature type="transmembrane region" description="Helical" evidence="5">
    <location>
        <begin position="914"/>
        <end position="934"/>
    </location>
</feature>
<dbReference type="Gene3D" id="3.40.1110.10">
    <property type="entry name" value="Calcium-transporting ATPase, cytoplasmic domain N"/>
    <property type="match status" value="1"/>
</dbReference>
<dbReference type="Gene3D" id="2.70.150.10">
    <property type="entry name" value="Calcium-transporting ATPase, cytoplasmic transduction domain A"/>
    <property type="match status" value="1"/>
</dbReference>
<dbReference type="AlphaFoldDB" id="A0A2Z7B324"/>
<organism evidence="8 9">
    <name type="scientific">Dorcoceras hygrometricum</name>
    <dbReference type="NCBI Taxonomy" id="472368"/>
    <lineage>
        <taxon>Eukaryota</taxon>
        <taxon>Viridiplantae</taxon>
        <taxon>Streptophyta</taxon>
        <taxon>Embryophyta</taxon>
        <taxon>Tracheophyta</taxon>
        <taxon>Spermatophyta</taxon>
        <taxon>Magnoliopsida</taxon>
        <taxon>eudicotyledons</taxon>
        <taxon>Gunneridae</taxon>
        <taxon>Pentapetalae</taxon>
        <taxon>asterids</taxon>
        <taxon>lamiids</taxon>
        <taxon>Lamiales</taxon>
        <taxon>Gesneriaceae</taxon>
        <taxon>Didymocarpoideae</taxon>
        <taxon>Trichosporeae</taxon>
        <taxon>Loxocarpinae</taxon>
        <taxon>Dorcoceras</taxon>
    </lineage>
</organism>
<dbReference type="OrthoDB" id="116380at2759"/>
<dbReference type="InterPro" id="IPR023298">
    <property type="entry name" value="ATPase_P-typ_TM_dom_sf"/>
</dbReference>
<dbReference type="SUPFAM" id="SSF81660">
    <property type="entry name" value="Metal cation-transporting ATPase, ATP-binding domain N"/>
    <property type="match status" value="1"/>
</dbReference>
<keyword evidence="3" id="KW-0460">Magnesium</keyword>
<feature type="region of interest" description="Disordered" evidence="4">
    <location>
        <begin position="608"/>
        <end position="665"/>
    </location>
</feature>
<feature type="transmembrane region" description="Helical" evidence="5">
    <location>
        <begin position="890"/>
        <end position="908"/>
    </location>
</feature>
<proteinExistence type="predicted"/>
<evidence type="ECO:0000256" key="4">
    <source>
        <dbReference type="SAM" id="MobiDB-lite"/>
    </source>
</evidence>
<dbReference type="InterPro" id="IPR023299">
    <property type="entry name" value="ATPase_P-typ_cyto_dom_N"/>
</dbReference>
<accession>A0A2Z7B324</accession>
<keyword evidence="9" id="KW-1185">Reference proteome</keyword>
<dbReference type="Pfam" id="PF00689">
    <property type="entry name" value="Cation_ATPase_C"/>
    <property type="match status" value="1"/>
</dbReference>
<evidence type="ECO:0000313" key="9">
    <source>
        <dbReference type="Proteomes" id="UP000250235"/>
    </source>
</evidence>
<dbReference type="PANTHER" id="PTHR24093">
    <property type="entry name" value="CATION TRANSPORTING ATPASE"/>
    <property type="match status" value="1"/>
</dbReference>
<keyword evidence="1" id="KW-0479">Metal-binding</keyword>
<evidence type="ECO:0000256" key="2">
    <source>
        <dbReference type="ARBA" id="ARBA00022837"/>
    </source>
</evidence>
<feature type="compositionally biased region" description="Basic and acidic residues" evidence="4">
    <location>
        <begin position="619"/>
        <end position="629"/>
    </location>
</feature>
<gene>
    <name evidence="8" type="ORF">F511_08882</name>
</gene>
<dbReference type="EMBL" id="KV011797">
    <property type="protein sequence ID" value="KZV25937.1"/>
    <property type="molecule type" value="Genomic_DNA"/>
</dbReference>
<dbReference type="Proteomes" id="UP000250235">
    <property type="component" value="Unassembled WGS sequence"/>
</dbReference>
<keyword evidence="5" id="KW-0472">Membrane</keyword>
<dbReference type="InterPro" id="IPR059000">
    <property type="entry name" value="ATPase_P-type_domA"/>
</dbReference>
<dbReference type="GO" id="GO:0005886">
    <property type="term" value="C:plasma membrane"/>
    <property type="evidence" value="ECO:0007669"/>
    <property type="project" value="TreeGrafter"/>
</dbReference>
<keyword evidence="2" id="KW-0106">Calcium</keyword>
<dbReference type="InterPro" id="IPR008250">
    <property type="entry name" value="ATPase_P-typ_transduc_dom_A_sf"/>
</dbReference>
<feature type="domain" description="Cation-transporting P-type ATPase C-terminal" evidence="7">
    <location>
        <begin position="745"/>
        <end position="910"/>
    </location>
</feature>
<evidence type="ECO:0000259" key="6">
    <source>
        <dbReference type="Pfam" id="PF00122"/>
    </source>
</evidence>
<evidence type="ECO:0000256" key="1">
    <source>
        <dbReference type="ARBA" id="ARBA00022723"/>
    </source>
</evidence>
<sequence>MSRLRGTITRVPSFRAVDMPTDSSSPFNVDKEKLMQLAKSKNQDMLRELGGVDGIILSLKTHADYGIRGDAADLRNRINFFNSNSSRIRAFGCMGGTISGKTRRIPVASHSPFTVISATIEKAVELYFDKAIKGSQLVIALRNGLGQQVPVSSILVGDIALLKKGDEIPADGLLLEASGDLSLKTDESNDGKIVEISYSEPFLHAGAKVVEGQAKMMVTSTVVGTDIGGVYEMTELRTQINYLIRFLEIMKWVLALSSFPITVSRYFSGKSKHDNENILLIRQTTSLEISYIVVQYIAAAGVIFVAMDTSNFSWALKVCLAHAINMMAASNVIVRNLSSWERIGLGVATMNVTGELNALKQSVSSEFLFAPQITEDKKSSSHISTNVLPLIQQGIGLNTTGISNHSQGKCEIKFLGSASERAFLSHAALKSKMDWEKLINDCAIVKVENLGNQGRVILVKRDDSLLEHRRGPAEMIVAMCWGYYDDVGILRPLNEDTRSLLQQKLQSMECDIRTQVIALACREVPNRGLKDDSNSDTNEDCYNLLGFVVLMGASQDEIVQDVAQECGNAGLDLNFFHDRNLHSPGQTGTNRGQGNEILALGRTTGETEATECGCGNQSKETRESFKEVNLDNGTEDTEPGETEMNQVSQDSLSHDADNHPSSEATESISVAIQGDETTATSDIIILDGKITGLSFTLMWAKGLLLNTRAFTQFQLTIMIASIADAFVRLVSPVKTAGLNKTLAYEVVQQIWVGTGMGLIAVTTFGRQRPRPSTTLLQKPPEKDKMWIITGYMLRNIATQAAYQITAASVLQFRGSIFGFDKQGTDTATFVVPIFLQALNMISARKFEEKNIFSGTRPWLILLLAALTVVPFVLVEVLARIGYFRRLQVKEWAICITIALASWPVGFAAKFVPVGLFVVPVRLVAAPIMAVAYRLEEAGNRIRSTASKFAFWLLPCFLRKKKI</sequence>
<dbReference type="Pfam" id="PF00122">
    <property type="entry name" value="E1-E2_ATPase"/>
    <property type="match status" value="1"/>
</dbReference>
<evidence type="ECO:0000256" key="3">
    <source>
        <dbReference type="ARBA" id="ARBA00022842"/>
    </source>
</evidence>
<dbReference type="Gene3D" id="1.20.1110.10">
    <property type="entry name" value="Calcium-transporting ATPase, transmembrane domain"/>
    <property type="match status" value="3"/>
</dbReference>
<protein>
    <submittedName>
        <fullName evidence="8">Calcium-transporting ATPase 13, plasma membrane-type</fullName>
    </submittedName>
</protein>
<evidence type="ECO:0000313" key="8">
    <source>
        <dbReference type="EMBL" id="KZV25937.1"/>
    </source>
</evidence>
<dbReference type="PANTHER" id="PTHR24093:SF434">
    <property type="entry name" value="CALCIUM-TRANSPORTING ATPASE 13, PLASMA MEMBRANE-TYPE-RELATED"/>
    <property type="match status" value="1"/>
</dbReference>
<dbReference type="InterPro" id="IPR006068">
    <property type="entry name" value="ATPase_P-typ_cation-transptr_C"/>
</dbReference>
<name>A0A2Z7B324_9LAMI</name>
<dbReference type="GO" id="GO:0000166">
    <property type="term" value="F:nucleotide binding"/>
    <property type="evidence" value="ECO:0007669"/>
    <property type="project" value="InterPro"/>
</dbReference>
<reference evidence="8 9" key="1">
    <citation type="journal article" date="2015" name="Proc. Natl. Acad. Sci. U.S.A.">
        <title>The resurrection genome of Boea hygrometrica: A blueprint for survival of dehydration.</title>
        <authorList>
            <person name="Xiao L."/>
            <person name="Yang G."/>
            <person name="Zhang L."/>
            <person name="Yang X."/>
            <person name="Zhao S."/>
            <person name="Ji Z."/>
            <person name="Zhou Q."/>
            <person name="Hu M."/>
            <person name="Wang Y."/>
            <person name="Chen M."/>
            <person name="Xu Y."/>
            <person name="Jin H."/>
            <person name="Xiao X."/>
            <person name="Hu G."/>
            <person name="Bao F."/>
            <person name="Hu Y."/>
            <person name="Wan P."/>
            <person name="Li L."/>
            <person name="Deng X."/>
            <person name="Kuang T."/>
            <person name="Xiang C."/>
            <person name="Zhu J.K."/>
            <person name="Oliver M.J."/>
            <person name="He Y."/>
        </authorList>
    </citation>
    <scope>NUCLEOTIDE SEQUENCE [LARGE SCALE GENOMIC DNA]</scope>
    <source>
        <strain evidence="9">cv. XS01</strain>
    </source>
</reference>
<dbReference type="GO" id="GO:0005388">
    <property type="term" value="F:P-type calcium transporter activity"/>
    <property type="evidence" value="ECO:0007669"/>
    <property type="project" value="TreeGrafter"/>
</dbReference>
<feature type="transmembrane region" description="Helical" evidence="5">
    <location>
        <begin position="858"/>
        <end position="878"/>
    </location>
</feature>
<evidence type="ECO:0000256" key="5">
    <source>
        <dbReference type="SAM" id="Phobius"/>
    </source>
</evidence>
<evidence type="ECO:0000259" key="7">
    <source>
        <dbReference type="Pfam" id="PF00689"/>
    </source>
</evidence>
<dbReference type="SUPFAM" id="SSF81653">
    <property type="entry name" value="Calcium ATPase, transduction domain A"/>
    <property type="match status" value="1"/>
</dbReference>
<dbReference type="SUPFAM" id="SSF81665">
    <property type="entry name" value="Calcium ATPase, transmembrane domain M"/>
    <property type="match status" value="1"/>
</dbReference>
<dbReference type="GO" id="GO:0046872">
    <property type="term" value="F:metal ion binding"/>
    <property type="evidence" value="ECO:0007669"/>
    <property type="project" value="UniProtKB-KW"/>
</dbReference>
<keyword evidence="5" id="KW-1133">Transmembrane helix</keyword>